<evidence type="ECO:0008006" key="3">
    <source>
        <dbReference type="Google" id="ProtNLM"/>
    </source>
</evidence>
<feature type="chain" id="PRO_5006388649" description="DUF885 domain-containing protein" evidence="1">
    <location>
        <begin position="22"/>
        <end position="582"/>
    </location>
</feature>
<sequence length="582" mass="66641">MLYRLIALLLLQWSLILSAFAMTPTAYQEEVSQLATRYEQAYFKHYPEMGMFWGRADVAQDKFTDHSLNALLTWQKTEDEFLKALNAIPVKPLEGSAAFITYQLLKQSLENNKAARVCKDELWDVNPLHGWHNILTMIAEKQPVGTPENRQNALKRWQGVEQIVNDEITNLKIGLQQGYIAPKPAVTRVLRQLAILLDTPVEKSPFFDFALRDGDAHFKSEMMKVIHHQIYPAMKRYADFLEKDYLSKARTDIAVSALPGNIACYQSKIQKETTLTISPQAIYDFGLEHMEQLKKEVATIGQREFGTSDIATIFRLAKEDPRNRFNTEDEILAYNQAALKKAYDKAGMWFDLVPKSAATLKPYPLHRAITGAAGEYHPPSEDGQRPGIFYINTYEPHKKCRLDHEATLFHELIPGHHFQVALSIEDSSHHSLDKFLWNAGFGEGWALYTERLADEMGLYQDDMSRLGMLSNEALRTARLVVDPGIHAMNWTREQAIDYLKQHTALEEHIIEAEVDRYIMLPGQATSYMLGKREIESLRTLAKKQLGKRFDIREYHNQVLKQGAVTLPMLQAQIKGWLAAYQN</sequence>
<protein>
    <recommendedName>
        <fullName evidence="3">DUF885 domain-containing protein</fullName>
    </recommendedName>
</protein>
<comment type="caution">
    <text evidence="2">The sequence shown here is derived from an EMBL/GenBank/DDBJ whole genome shotgun (WGS) entry which is preliminary data.</text>
</comment>
<name>A0A0Q9YJV9_9GAMM</name>
<feature type="signal peptide" evidence="1">
    <location>
        <begin position="1"/>
        <end position="21"/>
    </location>
</feature>
<dbReference type="Pfam" id="PF05960">
    <property type="entry name" value="DUF885"/>
    <property type="match status" value="1"/>
</dbReference>
<dbReference type="PATRIC" id="fig|1590043.3.peg.1907"/>
<dbReference type="InterPro" id="IPR010281">
    <property type="entry name" value="DUF885"/>
</dbReference>
<dbReference type="AlphaFoldDB" id="A0A0Q9YJV9"/>
<organism evidence="2">
    <name type="scientific">Candidatus Berkiella aquae</name>
    <dbReference type="NCBI Taxonomy" id="295108"/>
    <lineage>
        <taxon>Bacteria</taxon>
        <taxon>Pseudomonadati</taxon>
        <taxon>Pseudomonadota</taxon>
        <taxon>Gammaproteobacteria</taxon>
        <taxon>Candidatus Berkiellales</taxon>
        <taxon>Candidatus Berkiellaceae</taxon>
        <taxon>Candidatus Berkiella</taxon>
    </lineage>
</organism>
<dbReference type="EMBL" id="LKAJ01000007">
    <property type="protein sequence ID" value="KRG20950.1"/>
    <property type="molecule type" value="Genomic_DNA"/>
</dbReference>
<dbReference type="STRING" id="295108.HT99x_01870"/>
<accession>A0A0Q9YJV9</accession>
<dbReference type="PANTHER" id="PTHR33361">
    <property type="entry name" value="GLR0591 PROTEIN"/>
    <property type="match status" value="1"/>
</dbReference>
<evidence type="ECO:0000313" key="2">
    <source>
        <dbReference type="EMBL" id="KRG20950.1"/>
    </source>
</evidence>
<evidence type="ECO:0000256" key="1">
    <source>
        <dbReference type="SAM" id="SignalP"/>
    </source>
</evidence>
<keyword evidence="1" id="KW-0732">Signal</keyword>
<reference evidence="2" key="1">
    <citation type="submission" date="2015-09" db="EMBL/GenBank/DDBJ databases">
        <title>Draft Genome Sequences of Two Novel Amoeba-resistant Intranuclear Bacteria, Candidatus Berkiella cookevillensis and Candidatus Berkiella aquae.</title>
        <authorList>
            <person name="Mehari Y.T."/>
            <person name="Arivett B.A."/>
            <person name="Farone A.L."/>
            <person name="Gunderson J.H."/>
            <person name="Farone M.B."/>
        </authorList>
    </citation>
    <scope>NUCLEOTIDE SEQUENCE [LARGE SCALE GENOMIC DNA]</scope>
    <source>
        <strain evidence="2">HT99</strain>
    </source>
</reference>
<dbReference type="PANTHER" id="PTHR33361:SF2">
    <property type="entry name" value="DUF885 DOMAIN-CONTAINING PROTEIN"/>
    <property type="match status" value="1"/>
</dbReference>
<proteinExistence type="predicted"/>
<gene>
    <name evidence="2" type="ORF">HT99x_01870</name>
</gene>